<organism evidence="3 4">
    <name type="scientific">Theileria equi strain WA</name>
    <dbReference type="NCBI Taxonomy" id="1537102"/>
    <lineage>
        <taxon>Eukaryota</taxon>
        <taxon>Sar</taxon>
        <taxon>Alveolata</taxon>
        <taxon>Apicomplexa</taxon>
        <taxon>Aconoidasida</taxon>
        <taxon>Piroplasmida</taxon>
        <taxon>Theileriidae</taxon>
        <taxon>Theileria</taxon>
    </lineage>
</organism>
<dbReference type="SMART" id="SM00268">
    <property type="entry name" value="ACTIN"/>
    <property type="match status" value="1"/>
</dbReference>
<evidence type="ECO:0000313" key="4">
    <source>
        <dbReference type="Proteomes" id="UP000031512"/>
    </source>
</evidence>
<comment type="caution">
    <text evidence="3">The sequence shown here is derived from an EMBL/GenBank/DDBJ whole genome shotgun (WGS) entry which is preliminary data.</text>
</comment>
<sequence length="466" mass="51091">MEKPLILDYGTVSFRVGRAGDKNPSFLVPPVIGKPLMRDSKGEICGFNGGCGSNPLEYTIFPLNPRDKHDNVVPIPAITYGNNGFEVDEKVLERMLDGCMGVKGMDEGLHEASVIVSEPSLHNTKFRETFAEILSETFKVENLFLCKRSALTCYASASTSGIVVDVGGSSTNISPVVEGYTIQESVREEPIGGSLIDCIFYSYLSSIGITIRPSYEYCKSSTAENASAETDKTQKDSEVKNVTIRKLPFVHADYYRWSTLYSTSVLKETCIIFNDSINIVPPTDQSYCFALPDGNFLDVEQSKSLCGIFCSCIFNQKKFLNAKNDLDKIKLSKPAFGSNSDDLNLESILGKSSGLSNMLIDSWNSLSSVGSGVDLIGIYDRIIFTGGCTRHPALVPILQRDFDGFLKTNKSEYYPTYMSIGGNEQQYSSFIGASILASLGGFGNFCISRADIQEHGTIRSLNRKCP</sequence>
<dbReference type="InterPro" id="IPR043129">
    <property type="entry name" value="ATPase_NBD"/>
</dbReference>
<comment type="similarity">
    <text evidence="2">Belongs to the actin family.</text>
</comment>
<dbReference type="STRING" id="1537102.L1LFY5"/>
<dbReference type="AlphaFoldDB" id="L1LFY5"/>
<dbReference type="Gene3D" id="3.30.420.40">
    <property type="match status" value="2"/>
</dbReference>
<comment type="catalytic activity">
    <reaction evidence="1">
        <text>ATP + H2O = ADP + phosphate + H(+)</text>
        <dbReference type="Rhea" id="RHEA:13065"/>
        <dbReference type="ChEBI" id="CHEBI:15377"/>
        <dbReference type="ChEBI" id="CHEBI:15378"/>
        <dbReference type="ChEBI" id="CHEBI:30616"/>
        <dbReference type="ChEBI" id="CHEBI:43474"/>
        <dbReference type="ChEBI" id="CHEBI:456216"/>
    </reaction>
</comment>
<dbReference type="Proteomes" id="UP000031512">
    <property type="component" value="Unassembled WGS sequence"/>
</dbReference>
<dbReference type="InterPro" id="IPR004000">
    <property type="entry name" value="Actin"/>
</dbReference>
<gene>
    <name evidence="3" type="ORF">BEWA_042220</name>
</gene>
<proteinExistence type="inferred from homology"/>
<keyword evidence="4" id="KW-1185">Reference proteome</keyword>
<protein>
    <submittedName>
        <fullName evidence="3">Actin, putative</fullName>
    </submittedName>
</protein>
<dbReference type="GeneID" id="15807632"/>
<name>L1LFY5_THEEQ</name>
<dbReference type="KEGG" id="beq:BEWA_042220"/>
<dbReference type="eggNOG" id="KOG0679">
    <property type="taxonomic scope" value="Eukaryota"/>
</dbReference>
<dbReference type="SUPFAM" id="SSF53067">
    <property type="entry name" value="Actin-like ATPase domain"/>
    <property type="match status" value="2"/>
</dbReference>
<evidence type="ECO:0000256" key="1">
    <source>
        <dbReference type="ARBA" id="ARBA00049360"/>
    </source>
</evidence>
<dbReference type="Pfam" id="PF00022">
    <property type="entry name" value="Actin"/>
    <property type="match status" value="1"/>
</dbReference>
<dbReference type="Gene3D" id="3.90.640.10">
    <property type="entry name" value="Actin, Chain A, domain 4"/>
    <property type="match status" value="1"/>
</dbReference>
<evidence type="ECO:0000256" key="2">
    <source>
        <dbReference type="RuleBase" id="RU000487"/>
    </source>
</evidence>
<evidence type="ECO:0000313" key="3">
    <source>
        <dbReference type="EMBL" id="EKX74184.1"/>
    </source>
</evidence>
<reference evidence="3 4" key="1">
    <citation type="journal article" date="2012" name="BMC Genomics">
        <title>Comparative genomic analysis and phylogenetic position of Theileria equi.</title>
        <authorList>
            <person name="Kappmeyer L.S."/>
            <person name="Thiagarajan M."/>
            <person name="Herndon D.R."/>
            <person name="Ramsay J.D."/>
            <person name="Caler E."/>
            <person name="Djikeng A."/>
            <person name="Gillespie J.J."/>
            <person name="Lau A.O."/>
            <person name="Roalson E.H."/>
            <person name="Silva J.C."/>
            <person name="Silva M.G."/>
            <person name="Suarez C.E."/>
            <person name="Ueti M.W."/>
            <person name="Nene V.M."/>
            <person name="Mealey R.H."/>
            <person name="Knowles D.P."/>
            <person name="Brayton K.A."/>
        </authorList>
    </citation>
    <scope>NUCLEOTIDE SEQUENCE [LARGE SCALE GENOMIC DNA]</scope>
    <source>
        <strain evidence="3 4">WA</strain>
    </source>
</reference>
<dbReference type="EMBL" id="ACOU01000002">
    <property type="protein sequence ID" value="EKX74184.1"/>
    <property type="molecule type" value="Genomic_DNA"/>
</dbReference>
<accession>L1LFY5</accession>
<dbReference type="VEuPathDB" id="PiroplasmaDB:BEWA_042220"/>
<dbReference type="RefSeq" id="XP_004833636.1">
    <property type="nucleotide sequence ID" value="XM_004833579.1"/>
</dbReference>
<dbReference type="PANTHER" id="PTHR11937">
    <property type="entry name" value="ACTIN"/>
    <property type="match status" value="1"/>
</dbReference>
<dbReference type="OrthoDB" id="5132116at2759"/>